<protein>
    <recommendedName>
        <fullName evidence="7">PT repeat-containing protein</fullName>
    </recommendedName>
</protein>
<feature type="transmembrane region" description="Helical" evidence="2">
    <location>
        <begin position="91"/>
        <end position="110"/>
    </location>
</feature>
<dbReference type="InterPro" id="IPR035328">
    <property type="entry name" value="DUF3048_C"/>
</dbReference>
<evidence type="ECO:0000256" key="1">
    <source>
        <dbReference type="SAM" id="MobiDB-lite"/>
    </source>
</evidence>
<reference evidence="5 6" key="1">
    <citation type="journal article" date="2015" name="Nature">
        <title>rRNA introns, odd ribosomes, and small enigmatic genomes across a large radiation of phyla.</title>
        <authorList>
            <person name="Brown C.T."/>
            <person name="Hug L.A."/>
            <person name="Thomas B.C."/>
            <person name="Sharon I."/>
            <person name="Castelle C.J."/>
            <person name="Singh A."/>
            <person name="Wilkins M.J."/>
            <person name="Williams K.H."/>
            <person name="Banfield J.F."/>
        </authorList>
    </citation>
    <scope>NUCLEOTIDE SEQUENCE [LARGE SCALE GENOMIC DNA]</scope>
</reference>
<name>A0A0G0S668_9BACT</name>
<evidence type="ECO:0000256" key="2">
    <source>
        <dbReference type="SAM" id="Phobius"/>
    </source>
</evidence>
<dbReference type="Gene3D" id="3.50.90.10">
    <property type="entry name" value="YerB-like"/>
    <property type="match status" value="1"/>
</dbReference>
<comment type="caution">
    <text evidence="5">The sequence shown here is derived from an EMBL/GenBank/DDBJ whole genome shotgun (WGS) entry which is preliminary data.</text>
</comment>
<feature type="domain" description="DUF3048" evidence="4">
    <location>
        <begin position="315"/>
        <end position="429"/>
    </location>
</feature>
<keyword evidence="2" id="KW-0472">Membrane</keyword>
<evidence type="ECO:0008006" key="7">
    <source>
        <dbReference type="Google" id="ProtNLM"/>
    </source>
</evidence>
<keyword evidence="2" id="KW-1133">Transmembrane helix</keyword>
<dbReference type="InterPro" id="IPR023158">
    <property type="entry name" value="YerB-like_sf"/>
</dbReference>
<dbReference type="InterPro" id="IPR021416">
    <property type="entry name" value="DUF3048_N"/>
</dbReference>
<evidence type="ECO:0000313" key="5">
    <source>
        <dbReference type="EMBL" id="KKR30215.1"/>
    </source>
</evidence>
<proteinExistence type="predicted"/>
<gene>
    <name evidence="5" type="ORF">UT63_C0104G0011</name>
</gene>
<dbReference type="Pfam" id="PF17479">
    <property type="entry name" value="DUF3048_C"/>
    <property type="match status" value="1"/>
</dbReference>
<feature type="compositionally biased region" description="Basic and acidic residues" evidence="1">
    <location>
        <begin position="1"/>
        <end position="13"/>
    </location>
</feature>
<organism evidence="5 6">
    <name type="scientific">Candidatus Gottesmanbacteria bacterium GW2011_GWC2_39_8</name>
    <dbReference type="NCBI Taxonomy" id="1618450"/>
    <lineage>
        <taxon>Bacteria</taxon>
        <taxon>Candidatus Gottesmaniibacteriota</taxon>
    </lineage>
</organism>
<feature type="region of interest" description="Disordered" evidence="1">
    <location>
        <begin position="1"/>
        <end position="56"/>
    </location>
</feature>
<accession>A0A0G0S668</accession>
<evidence type="ECO:0000259" key="4">
    <source>
        <dbReference type="Pfam" id="PF17479"/>
    </source>
</evidence>
<sequence>MDKNNDSLVDKKGLPISSDNSDQEMPDQKSPEDQSIDQTEAKPLPQADSVETKSDRFNLNESPVDIAKKSFGQKFKEFFQFKKGRPKNIKALIIIALIVILLAIAGVTAAKRYIGYTPTSTTTPIIKTINKKSEDEKPVTEAAKLDGTQVTAENANKHPLTVMIENHPDARPQSGLEQASIVYEAAVEGGITRFMAVFGPNETDHVGPVRSARTYFIDWALEYSAFYTHAGGSGNGLAKIKTDKVLDLDYNYNPNKAYWRENKPGLASEHTLYADTNKLRDIANNYKKWSKDGDFTAWQFKSDLEKKTRPTSGQVTVNFSSPSYKVVYDYDSATNTYKRTMAGLAHKDANSGHQLAPKNIVIQKVNRIEVDSLGKSVGQITDVGTGDAWIFLDGKAIEGSWSKKEAKRRTLFYDAEGAEVKFNPGQTFIEVTSDTSTFDYKVGEVNKATTPATCESGNTACPETKN</sequence>
<evidence type="ECO:0000313" key="6">
    <source>
        <dbReference type="Proteomes" id="UP000034539"/>
    </source>
</evidence>
<evidence type="ECO:0000259" key="3">
    <source>
        <dbReference type="Pfam" id="PF11258"/>
    </source>
</evidence>
<keyword evidence="2" id="KW-0812">Transmembrane</keyword>
<dbReference type="Pfam" id="PF11258">
    <property type="entry name" value="DUF3048"/>
    <property type="match status" value="1"/>
</dbReference>
<feature type="domain" description="DUF3048" evidence="3">
    <location>
        <begin position="147"/>
        <end position="284"/>
    </location>
</feature>
<dbReference type="AlphaFoldDB" id="A0A0G0S668"/>
<dbReference type="EMBL" id="LBXN01000104">
    <property type="protein sequence ID" value="KKR30215.1"/>
    <property type="molecule type" value="Genomic_DNA"/>
</dbReference>
<dbReference type="Proteomes" id="UP000034539">
    <property type="component" value="Unassembled WGS sequence"/>
</dbReference>
<dbReference type="SUPFAM" id="SSF159774">
    <property type="entry name" value="YerB-like"/>
    <property type="match status" value="1"/>
</dbReference>